<comment type="caution">
    <text evidence="5">The sequence shown here is derived from an EMBL/GenBank/DDBJ whole genome shotgun (WGS) entry which is preliminary data.</text>
</comment>
<dbReference type="AlphaFoldDB" id="A0A158EY75"/>
<dbReference type="Proteomes" id="UP000054717">
    <property type="component" value="Unassembled WGS sequence"/>
</dbReference>
<dbReference type="Gene3D" id="3.30.70.270">
    <property type="match status" value="1"/>
</dbReference>
<dbReference type="EC" id="2.7.7.65" evidence="1"/>
<dbReference type="GO" id="GO:1902201">
    <property type="term" value="P:negative regulation of bacterial-type flagellum-dependent cell motility"/>
    <property type="evidence" value="ECO:0007669"/>
    <property type="project" value="TreeGrafter"/>
</dbReference>
<comment type="catalytic activity">
    <reaction evidence="2">
        <text>2 GTP = 3',3'-c-di-GMP + 2 diphosphate</text>
        <dbReference type="Rhea" id="RHEA:24898"/>
        <dbReference type="ChEBI" id="CHEBI:33019"/>
        <dbReference type="ChEBI" id="CHEBI:37565"/>
        <dbReference type="ChEBI" id="CHEBI:58805"/>
        <dbReference type="EC" id="2.7.7.65"/>
    </reaction>
</comment>
<evidence type="ECO:0000256" key="1">
    <source>
        <dbReference type="ARBA" id="ARBA00012528"/>
    </source>
</evidence>
<dbReference type="SMART" id="SM00267">
    <property type="entry name" value="GGDEF"/>
    <property type="match status" value="1"/>
</dbReference>
<dbReference type="InterPro" id="IPR035965">
    <property type="entry name" value="PAS-like_dom_sf"/>
</dbReference>
<dbReference type="InterPro" id="IPR013655">
    <property type="entry name" value="PAS_fold_3"/>
</dbReference>
<reference evidence="5" key="1">
    <citation type="submission" date="2016-01" db="EMBL/GenBank/DDBJ databases">
        <authorList>
            <person name="Peeters Charlotte."/>
        </authorList>
    </citation>
    <scope>NUCLEOTIDE SEQUENCE</scope>
    <source>
        <strain evidence="5">LMG 22936</strain>
    </source>
</reference>
<dbReference type="Gene3D" id="3.30.450.20">
    <property type="entry name" value="PAS domain"/>
    <property type="match status" value="1"/>
</dbReference>
<proteinExistence type="predicted"/>
<dbReference type="EMBL" id="FCNZ02000001">
    <property type="protein sequence ID" value="SAL12109.1"/>
    <property type="molecule type" value="Genomic_DNA"/>
</dbReference>
<dbReference type="Pfam" id="PF00990">
    <property type="entry name" value="GGDEF"/>
    <property type="match status" value="1"/>
</dbReference>
<dbReference type="InterPro" id="IPR050469">
    <property type="entry name" value="Diguanylate_Cyclase"/>
</dbReference>
<dbReference type="NCBIfam" id="TIGR00254">
    <property type="entry name" value="GGDEF"/>
    <property type="match status" value="1"/>
</dbReference>
<dbReference type="STRING" id="326475.AWB66_00348"/>
<sequence>MNDNAVSDAVLGAQFLRHDEALSARSDMAHEPAVYRTLLESTRAIPWKIDWHTMQFEYIGPQIETLLGFAPSSWKTVQDWAERMHPDDRAQVVDFCVSQSKAGVDHEADYRALTKSGDYVWLRDVVHVVRDEHGAVQALVGFMFDISERKRTEEQVARLQRELEELSFKDGLTGTGNRRMFDIVLKREWETALADGAALSLVMIDIDFFKSYNDYYGHVQGDECLKRVGGILGEGLRRGDFLARFGGEEFVLVLPNTPADAAMRVAERCRNLIAEARIAHERSPYRQVVTASFGVGTIVPSHDIDPTGFVNLVDAQLYNAKDNGRDCIAAIDRPALRSR</sequence>
<dbReference type="SUPFAM" id="SSF55073">
    <property type="entry name" value="Nucleotide cyclase"/>
    <property type="match status" value="1"/>
</dbReference>
<dbReference type="SMART" id="SM00086">
    <property type="entry name" value="PAC"/>
    <property type="match status" value="1"/>
</dbReference>
<dbReference type="InterPro" id="IPR029787">
    <property type="entry name" value="Nucleotide_cyclase"/>
</dbReference>
<protein>
    <recommendedName>
        <fullName evidence="1">diguanylate cyclase</fullName>
        <ecNumber evidence="1">2.7.7.65</ecNumber>
    </recommendedName>
</protein>
<organism evidence="5 6">
    <name type="scientific">Caballeronia telluris</name>
    <dbReference type="NCBI Taxonomy" id="326475"/>
    <lineage>
        <taxon>Bacteria</taxon>
        <taxon>Pseudomonadati</taxon>
        <taxon>Pseudomonadota</taxon>
        <taxon>Betaproteobacteria</taxon>
        <taxon>Burkholderiales</taxon>
        <taxon>Burkholderiaceae</taxon>
        <taxon>Caballeronia</taxon>
    </lineage>
</organism>
<feature type="domain" description="PAC" evidence="3">
    <location>
        <begin position="106"/>
        <end position="158"/>
    </location>
</feature>
<dbReference type="RefSeq" id="WP_087628529.1">
    <property type="nucleotide sequence ID" value="NZ_FCNZ02000001.1"/>
</dbReference>
<dbReference type="InterPro" id="IPR000700">
    <property type="entry name" value="PAS-assoc_C"/>
</dbReference>
<dbReference type="InterPro" id="IPR000014">
    <property type="entry name" value="PAS"/>
</dbReference>
<evidence type="ECO:0000259" key="4">
    <source>
        <dbReference type="PROSITE" id="PS50887"/>
    </source>
</evidence>
<dbReference type="PANTHER" id="PTHR45138">
    <property type="entry name" value="REGULATORY COMPONENTS OF SENSORY TRANSDUCTION SYSTEM"/>
    <property type="match status" value="1"/>
</dbReference>
<dbReference type="SUPFAM" id="SSF55785">
    <property type="entry name" value="PYP-like sensor domain (PAS domain)"/>
    <property type="match status" value="1"/>
</dbReference>
<dbReference type="NCBIfam" id="TIGR00229">
    <property type="entry name" value="sensory_box"/>
    <property type="match status" value="1"/>
</dbReference>
<dbReference type="GO" id="GO:0052621">
    <property type="term" value="F:diguanylate cyclase activity"/>
    <property type="evidence" value="ECO:0007669"/>
    <property type="project" value="UniProtKB-EC"/>
</dbReference>
<dbReference type="FunFam" id="3.30.70.270:FF:000001">
    <property type="entry name" value="Diguanylate cyclase domain protein"/>
    <property type="match status" value="1"/>
</dbReference>
<dbReference type="InterPro" id="IPR000160">
    <property type="entry name" value="GGDEF_dom"/>
</dbReference>
<dbReference type="GO" id="GO:0005886">
    <property type="term" value="C:plasma membrane"/>
    <property type="evidence" value="ECO:0007669"/>
    <property type="project" value="TreeGrafter"/>
</dbReference>
<name>A0A158EY75_9BURK</name>
<dbReference type="InterPro" id="IPR001610">
    <property type="entry name" value="PAC"/>
</dbReference>
<keyword evidence="6" id="KW-1185">Reference proteome</keyword>
<dbReference type="CDD" id="cd00130">
    <property type="entry name" value="PAS"/>
    <property type="match status" value="1"/>
</dbReference>
<dbReference type="PANTHER" id="PTHR45138:SF9">
    <property type="entry name" value="DIGUANYLATE CYCLASE DGCM-RELATED"/>
    <property type="match status" value="1"/>
</dbReference>
<dbReference type="Pfam" id="PF08447">
    <property type="entry name" value="PAS_3"/>
    <property type="match status" value="1"/>
</dbReference>
<dbReference type="InterPro" id="IPR043128">
    <property type="entry name" value="Rev_trsase/Diguanyl_cyclase"/>
</dbReference>
<gene>
    <name evidence="5" type="ORF">AWB66_00348</name>
</gene>
<evidence type="ECO:0000259" key="3">
    <source>
        <dbReference type="PROSITE" id="PS50113"/>
    </source>
</evidence>
<dbReference type="PROSITE" id="PS50887">
    <property type="entry name" value="GGDEF"/>
    <property type="match status" value="1"/>
</dbReference>
<dbReference type="GO" id="GO:0043709">
    <property type="term" value="P:cell adhesion involved in single-species biofilm formation"/>
    <property type="evidence" value="ECO:0007669"/>
    <property type="project" value="TreeGrafter"/>
</dbReference>
<evidence type="ECO:0000256" key="2">
    <source>
        <dbReference type="ARBA" id="ARBA00034247"/>
    </source>
</evidence>
<accession>A0A158EY75</accession>
<evidence type="ECO:0000313" key="5">
    <source>
        <dbReference type="EMBL" id="SAL12109.1"/>
    </source>
</evidence>
<dbReference type="PROSITE" id="PS50113">
    <property type="entry name" value="PAC"/>
    <property type="match status" value="1"/>
</dbReference>
<feature type="domain" description="GGDEF" evidence="4">
    <location>
        <begin position="197"/>
        <end position="333"/>
    </location>
</feature>
<evidence type="ECO:0000313" key="6">
    <source>
        <dbReference type="Proteomes" id="UP000054717"/>
    </source>
</evidence>
<dbReference type="CDD" id="cd01949">
    <property type="entry name" value="GGDEF"/>
    <property type="match status" value="1"/>
</dbReference>